<protein>
    <submittedName>
        <fullName evidence="2">(pine wood nematode) hypothetical protein</fullName>
    </submittedName>
</protein>
<dbReference type="PANTHER" id="PTHR22943:SF248">
    <property type="entry name" value="SEVEN TM RECEPTOR"/>
    <property type="match status" value="1"/>
</dbReference>
<reference evidence="3" key="2">
    <citation type="submission" date="2020-08" db="EMBL/GenBank/DDBJ databases">
        <authorList>
            <person name="Kikuchi T."/>
        </authorList>
    </citation>
    <scope>NUCLEOTIDE SEQUENCE</scope>
    <source>
        <strain evidence="2">Ka4C1</strain>
    </source>
</reference>
<dbReference type="SMR" id="A0A1I7SHL4"/>
<keyword evidence="1" id="KW-1133">Transmembrane helix</keyword>
<reference evidence="6" key="1">
    <citation type="submission" date="2016-11" db="UniProtKB">
        <authorList>
            <consortium name="WormBaseParasite"/>
        </authorList>
    </citation>
    <scope>IDENTIFICATION</scope>
</reference>
<evidence type="ECO:0000256" key="1">
    <source>
        <dbReference type="SAM" id="Phobius"/>
    </source>
</evidence>
<feature type="transmembrane region" description="Helical" evidence="1">
    <location>
        <begin position="139"/>
        <end position="161"/>
    </location>
</feature>
<organism evidence="4 6">
    <name type="scientific">Bursaphelenchus xylophilus</name>
    <name type="common">Pinewood nematode worm</name>
    <name type="synonym">Aphelenchoides xylophilus</name>
    <dbReference type="NCBI Taxonomy" id="6326"/>
    <lineage>
        <taxon>Eukaryota</taxon>
        <taxon>Metazoa</taxon>
        <taxon>Ecdysozoa</taxon>
        <taxon>Nematoda</taxon>
        <taxon>Chromadorea</taxon>
        <taxon>Rhabditida</taxon>
        <taxon>Tylenchina</taxon>
        <taxon>Tylenchomorpha</taxon>
        <taxon>Aphelenchoidea</taxon>
        <taxon>Aphelenchoididae</taxon>
        <taxon>Bursaphelenchus</taxon>
    </lineage>
</organism>
<evidence type="ECO:0000313" key="3">
    <source>
        <dbReference type="EMBL" id="CAG9104638.1"/>
    </source>
</evidence>
<keyword evidence="5" id="KW-1185">Reference proteome</keyword>
<name>A0A1I7SHL4_BURXY</name>
<dbReference type="Proteomes" id="UP000582659">
    <property type="component" value="Unassembled WGS sequence"/>
</dbReference>
<feature type="transmembrane region" description="Helical" evidence="1">
    <location>
        <begin position="56"/>
        <end position="78"/>
    </location>
</feature>
<dbReference type="AlphaFoldDB" id="A0A1I7SHL4"/>
<evidence type="ECO:0000313" key="5">
    <source>
        <dbReference type="Proteomes" id="UP000659654"/>
    </source>
</evidence>
<keyword evidence="1" id="KW-0812">Transmembrane</keyword>
<gene>
    <name evidence="2" type="ORF">BXYJ_LOCUS5659</name>
</gene>
<feature type="transmembrane region" description="Helical" evidence="1">
    <location>
        <begin position="249"/>
        <end position="271"/>
    </location>
</feature>
<dbReference type="Proteomes" id="UP000659654">
    <property type="component" value="Unassembled WGS sequence"/>
</dbReference>
<evidence type="ECO:0000313" key="4">
    <source>
        <dbReference type="Proteomes" id="UP000095284"/>
    </source>
</evidence>
<dbReference type="WBParaSite" id="BXY_1253100.1">
    <property type="protein sequence ID" value="BXY_1253100.1"/>
    <property type="gene ID" value="BXY_1253100"/>
</dbReference>
<proteinExistence type="predicted"/>
<dbReference type="Proteomes" id="UP000095284">
    <property type="component" value="Unplaced"/>
</dbReference>
<dbReference type="OrthoDB" id="5837031at2759"/>
<dbReference type="InterPro" id="IPR019421">
    <property type="entry name" value="7TM_GPCR_serpentine_rcpt_Srd"/>
</dbReference>
<sequence>MGAHSIYSLFSLFQMGPAVYNSIEATAFCVAMIGNVTLFFLIIFKTDQEMEVYKIVLIYNCYSDVVLTVSSFFCKPFFVIYEGEMFMMAQKLFNTPSSLYDFILYDTFVFVFYQLFMVVPLSCYYRYEAVCRAHIIPPLNFFILAVLADLIPFLNFLTNWWSVYPDEEKLAVYKTMVANSTSKLFDGSKIAALSINSHVEAGLSITFGMTTILLSYITTATFLHKVIATFRVRNERSKWHDVNKQIAKVMVIQMCVPLAISTPALTLMWAMYVFQFEDDKYHYIVNILMTLTPLVNPFTGIFCIEAYRGYLSRLLCGKRTTAVATYSQSSAGSLHSSP</sequence>
<dbReference type="Pfam" id="PF10317">
    <property type="entry name" value="7TM_GPCR_Srd"/>
    <property type="match status" value="1"/>
</dbReference>
<dbReference type="EMBL" id="CAJFCV020000003">
    <property type="protein sequence ID" value="CAG9104638.1"/>
    <property type="molecule type" value="Genomic_DNA"/>
</dbReference>
<feature type="transmembrane region" description="Helical" evidence="1">
    <location>
        <begin position="25"/>
        <end position="44"/>
    </location>
</feature>
<dbReference type="SUPFAM" id="SSF81321">
    <property type="entry name" value="Family A G protein-coupled receptor-like"/>
    <property type="match status" value="1"/>
</dbReference>
<keyword evidence="1" id="KW-0472">Membrane</keyword>
<feature type="transmembrane region" description="Helical" evidence="1">
    <location>
        <begin position="203"/>
        <end position="228"/>
    </location>
</feature>
<feature type="transmembrane region" description="Helical" evidence="1">
    <location>
        <begin position="102"/>
        <end position="127"/>
    </location>
</feature>
<dbReference type="EMBL" id="CAJFDI010000003">
    <property type="protein sequence ID" value="CAD5219399.1"/>
    <property type="molecule type" value="Genomic_DNA"/>
</dbReference>
<accession>A0A1I7SHL4</accession>
<evidence type="ECO:0000313" key="6">
    <source>
        <dbReference type="WBParaSite" id="BXY_1253100.1"/>
    </source>
</evidence>
<evidence type="ECO:0000313" key="2">
    <source>
        <dbReference type="EMBL" id="CAD5219399.1"/>
    </source>
</evidence>
<dbReference type="PANTHER" id="PTHR22943">
    <property type="entry name" value="7-TRANSMEMBRANE DOMAIN RECEPTOR C.ELEGANS"/>
    <property type="match status" value="1"/>
</dbReference>
<feature type="transmembrane region" description="Helical" evidence="1">
    <location>
        <begin position="283"/>
        <end position="304"/>
    </location>
</feature>